<keyword evidence="7" id="KW-1278">Translocase</keyword>
<accession>A0ABT8DKI4</accession>
<dbReference type="InterPro" id="IPR044492">
    <property type="entry name" value="P_typ_ATPase_HD_dom"/>
</dbReference>
<evidence type="ECO:0000256" key="8">
    <source>
        <dbReference type="ARBA" id="ARBA00022989"/>
    </source>
</evidence>
<dbReference type="Pfam" id="PF00403">
    <property type="entry name" value="HMA"/>
    <property type="match status" value="1"/>
</dbReference>
<feature type="transmembrane region" description="Helical" evidence="10">
    <location>
        <begin position="805"/>
        <end position="827"/>
    </location>
</feature>
<keyword evidence="9 10" id="KW-0472">Membrane</keyword>
<dbReference type="NCBIfam" id="TIGR01494">
    <property type="entry name" value="ATPase_P-type"/>
    <property type="match status" value="1"/>
</dbReference>
<dbReference type="InterPro" id="IPR027256">
    <property type="entry name" value="P-typ_ATPase_IB"/>
</dbReference>
<feature type="transmembrane region" description="Helical" evidence="10">
    <location>
        <begin position="281"/>
        <end position="301"/>
    </location>
</feature>
<evidence type="ECO:0000259" key="11">
    <source>
        <dbReference type="PROSITE" id="PS50846"/>
    </source>
</evidence>
<keyword evidence="5 10" id="KW-0547">Nucleotide-binding</keyword>
<dbReference type="InterPro" id="IPR023299">
    <property type="entry name" value="ATPase_P-typ_cyto_dom_N"/>
</dbReference>
<keyword evidence="13" id="KW-1185">Reference proteome</keyword>
<dbReference type="SFLD" id="SFLDF00027">
    <property type="entry name" value="p-type_atpase"/>
    <property type="match status" value="1"/>
</dbReference>
<dbReference type="Pfam" id="PF19335">
    <property type="entry name" value="HMBD"/>
    <property type="match status" value="2"/>
</dbReference>
<evidence type="ECO:0000256" key="7">
    <source>
        <dbReference type="ARBA" id="ARBA00022967"/>
    </source>
</evidence>
<dbReference type="InterPro" id="IPR059000">
    <property type="entry name" value="ATPase_P-type_domA"/>
</dbReference>
<feature type="domain" description="HMA" evidence="11">
    <location>
        <begin position="1"/>
        <end position="66"/>
    </location>
</feature>
<dbReference type="InterPro" id="IPR036412">
    <property type="entry name" value="HAD-like_sf"/>
</dbReference>
<evidence type="ECO:0000313" key="13">
    <source>
        <dbReference type="Proteomes" id="UP001244787"/>
    </source>
</evidence>
<comment type="caution">
    <text evidence="12">The sequence shown here is derived from an EMBL/GenBank/DDBJ whole genome shotgun (WGS) entry which is preliminary data.</text>
</comment>
<dbReference type="RefSeq" id="WP_290254595.1">
    <property type="nucleotide sequence ID" value="NZ_JAUGQQ010000005.1"/>
</dbReference>
<dbReference type="SUPFAM" id="SSF81665">
    <property type="entry name" value="Calcium ATPase, transmembrane domain M"/>
    <property type="match status" value="1"/>
</dbReference>
<organism evidence="12 13">
    <name type="scientific">Aequorivita aurantiaca</name>
    <dbReference type="NCBI Taxonomy" id="3053356"/>
    <lineage>
        <taxon>Bacteria</taxon>
        <taxon>Pseudomonadati</taxon>
        <taxon>Bacteroidota</taxon>
        <taxon>Flavobacteriia</taxon>
        <taxon>Flavobacteriales</taxon>
        <taxon>Flavobacteriaceae</taxon>
        <taxon>Aequorivita</taxon>
    </lineage>
</organism>
<dbReference type="Pfam" id="PF00122">
    <property type="entry name" value="E1-E2_ATPase"/>
    <property type="match status" value="1"/>
</dbReference>
<feature type="transmembrane region" description="Helical" evidence="10">
    <location>
        <begin position="463"/>
        <end position="486"/>
    </location>
</feature>
<reference evidence="12 13" key="1">
    <citation type="submission" date="2023-06" db="EMBL/GenBank/DDBJ databases">
        <authorList>
            <person name="Ye Y.-Q."/>
            <person name="Du Z.-J."/>
        </authorList>
    </citation>
    <scope>NUCLEOTIDE SEQUENCE [LARGE SCALE GENOMIC DNA]</scope>
    <source>
        <strain evidence="12 13">SDUM287046</strain>
    </source>
</reference>
<comment type="similarity">
    <text evidence="2 10">Belongs to the cation transport ATPase (P-type) (TC 3.A.3) family. Type IB subfamily.</text>
</comment>
<keyword evidence="8 10" id="KW-1133">Transmembrane helix</keyword>
<keyword evidence="6 10" id="KW-0067">ATP-binding</keyword>
<comment type="subcellular location">
    <subcellularLocation>
        <location evidence="10">Cell membrane</location>
    </subcellularLocation>
    <subcellularLocation>
        <location evidence="1">Endomembrane system</location>
        <topology evidence="1">Multi-pass membrane protein</topology>
    </subcellularLocation>
</comment>
<dbReference type="Pfam" id="PF00702">
    <property type="entry name" value="Hydrolase"/>
    <property type="match status" value="1"/>
</dbReference>
<dbReference type="InterPro" id="IPR045800">
    <property type="entry name" value="HMBD"/>
</dbReference>
<keyword evidence="3 10" id="KW-0812">Transmembrane</keyword>
<dbReference type="InterPro" id="IPR023298">
    <property type="entry name" value="ATPase_P-typ_TM_dom_sf"/>
</dbReference>
<evidence type="ECO:0000256" key="6">
    <source>
        <dbReference type="ARBA" id="ARBA00022840"/>
    </source>
</evidence>
<evidence type="ECO:0000256" key="2">
    <source>
        <dbReference type="ARBA" id="ARBA00006024"/>
    </source>
</evidence>
<dbReference type="CDD" id="cd00371">
    <property type="entry name" value="HMA"/>
    <property type="match status" value="1"/>
</dbReference>
<dbReference type="InterPro" id="IPR006121">
    <property type="entry name" value="HMA_dom"/>
</dbReference>
<dbReference type="InterPro" id="IPR001757">
    <property type="entry name" value="P_typ_ATPase"/>
</dbReference>
<dbReference type="PRINTS" id="PR00119">
    <property type="entry name" value="CATATPASE"/>
</dbReference>
<evidence type="ECO:0000256" key="9">
    <source>
        <dbReference type="ARBA" id="ARBA00023136"/>
    </source>
</evidence>
<proteinExistence type="inferred from homology"/>
<dbReference type="SFLD" id="SFLDS00003">
    <property type="entry name" value="Haloacid_Dehalogenase"/>
    <property type="match status" value="1"/>
</dbReference>
<dbReference type="SUPFAM" id="SSF81653">
    <property type="entry name" value="Calcium ATPase, transduction domain A"/>
    <property type="match status" value="1"/>
</dbReference>
<dbReference type="InterPro" id="IPR008250">
    <property type="entry name" value="ATPase_P-typ_transduc_dom_A_sf"/>
</dbReference>
<evidence type="ECO:0000256" key="10">
    <source>
        <dbReference type="RuleBase" id="RU362081"/>
    </source>
</evidence>
<dbReference type="PROSITE" id="PS00154">
    <property type="entry name" value="ATPASE_E1_E2"/>
    <property type="match status" value="1"/>
</dbReference>
<dbReference type="InterPro" id="IPR023214">
    <property type="entry name" value="HAD_sf"/>
</dbReference>
<evidence type="ECO:0000256" key="3">
    <source>
        <dbReference type="ARBA" id="ARBA00022692"/>
    </source>
</evidence>
<dbReference type="InterPro" id="IPR036163">
    <property type="entry name" value="HMA_dom_sf"/>
</dbReference>
<dbReference type="EMBL" id="JAUGQQ010000005">
    <property type="protein sequence ID" value="MDN3724504.1"/>
    <property type="molecule type" value="Genomic_DNA"/>
</dbReference>
<dbReference type="InterPro" id="IPR017969">
    <property type="entry name" value="Heavy-metal-associated_CS"/>
</dbReference>
<feature type="transmembrane region" description="Helical" evidence="10">
    <location>
        <begin position="780"/>
        <end position="799"/>
    </location>
</feature>
<evidence type="ECO:0000256" key="1">
    <source>
        <dbReference type="ARBA" id="ARBA00004127"/>
    </source>
</evidence>
<name>A0ABT8DKI4_9FLAO</name>
<feature type="transmembrane region" description="Helical" evidence="10">
    <location>
        <begin position="243"/>
        <end position="266"/>
    </location>
</feature>
<dbReference type="Gene3D" id="3.40.50.1000">
    <property type="entry name" value="HAD superfamily/HAD-like"/>
    <property type="match status" value="1"/>
</dbReference>
<feature type="transmembrane region" description="Helical" evidence="10">
    <location>
        <begin position="178"/>
        <end position="198"/>
    </location>
</feature>
<dbReference type="SUPFAM" id="SSF55008">
    <property type="entry name" value="HMA, heavy metal-associated domain"/>
    <property type="match status" value="1"/>
</dbReference>
<dbReference type="PRINTS" id="PR00120">
    <property type="entry name" value="HATPASE"/>
</dbReference>
<dbReference type="InterPro" id="IPR018303">
    <property type="entry name" value="ATPase_P-typ_P_site"/>
</dbReference>
<keyword evidence="10" id="KW-1003">Cell membrane</keyword>
<feature type="transmembrane region" description="Helical" evidence="10">
    <location>
        <begin position="435"/>
        <end position="457"/>
    </location>
</feature>
<evidence type="ECO:0000256" key="5">
    <source>
        <dbReference type="ARBA" id="ARBA00022741"/>
    </source>
</evidence>
<sequence>MKHTYKIHGMTCNGCRSHVEKTLSEIEGVSKASVNLEKAEAVIEMENHIPLNVFEKALEDDGGKYSISLPNDAEAAEKHQKKKEEKRANQNSSGTFYCPMHCEGEKTYDKPGDCPVCGMDLVEEVKTSATATQYTCPMHPEVVRDEPGSCPICGMDLVPQEADESAENKTYKALLKKFWIAVAFTAPIFIIAMSEMIPNNPLYDLMSMKYWNWIQFGLSIPVVFYATWMFFERAYRSIKTWNLNMFTLIGIGAGVAWVFSVFGMLFPDFFPPQFKTHMGTVHVYFEAATVILTLVLMGQVLEARAHNRTNSAVKELLKLAPNKAVRIVDGKEENIAIDKIEVGDKLRVKPGEKIPVDGSILEGESSIDESMITGEPVPVSKAEGDKVSSGTINGKQTFVMKAEKVGSDTLLSQIIEMVNKASRSRAPIQKLADKISGWFVPIVVLVSIITFIVWAVFGPEPAYVYALVNAIAVLIIACPCALGLATPMSVMVGVGKGAQNGVLIKNAEALETLNKIDVLIIDKTGTITEGKPSVEKVGAAEDFSEEKVLQYIVSLNQNSEHPLADATVKYGKEKNSEVLKTTDFNSVTGKGVTGNINGEKVALGNEKMMQEAGADISEVLQKQISEEQKKGKTVPMLSVDGKVVGYVVIADKIKKTSKAAIAELQQKGIEVIMLTGDNHDTAKAVASELNLADFKAEMLPQNKLEVVEKLQAEGKKVAMAGDGINDAPALAKSDVGIAMGTGTDVAIESAGVTLVKGDLHGIVKAFHLSEKVMRNIKQNLFFALIYNVLGVPIAAGVLYPVFGILLSPMIAALAMSFSSVSVITNALRLRGAKI</sequence>
<protein>
    <submittedName>
        <fullName evidence="12">Heavy metal translocating P-type ATPase</fullName>
    </submittedName>
</protein>
<dbReference type="NCBIfam" id="TIGR01511">
    <property type="entry name" value="ATPase-IB1_Cu"/>
    <property type="match status" value="1"/>
</dbReference>
<dbReference type="PROSITE" id="PS50846">
    <property type="entry name" value="HMA_2"/>
    <property type="match status" value="1"/>
</dbReference>
<evidence type="ECO:0000313" key="12">
    <source>
        <dbReference type="EMBL" id="MDN3724504.1"/>
    </source>
</evidence>
<dbReference type="Proteomes" id="UP001244787">
    <property type="component" value="Unassembled WGS sequence"/>
</dbReference>
<evidence type="ECO:0000256" key="4">
    <source>
        <dbReference type="ARBA" id="ARBA00022723"/>
    </source>
</evidence>
<gene>
    <name evidence="12" type="ORF">QRD02_08925</name>
</gene>
<dbReference type="Gene3D" id="3.30.70.100">
    <property type="match status" value="1"/>
</dbReference>
<dbReference type="SUPFAM" id="SSF56784">
    <property type="entry name" value="HAD-like"/>
    <property type="match status" value="1"/>
</dbReference>
<keyword evidence="4 10" id="KW-0479">Metal-binding</keyword>
<dbReference type="CDD" id="cd02094">
    <property type="entry name" value="P-type_ATPase_Cu-like"/>
    <property type="match status" value="1"/>
</dbReference>
<feature type="transmembrane region" description="Helical" evidence="10">
    <location>
        <begin position="210"/>
        <end position="231"/>
    </location>
</feature>
<dbReference type="Gene3D" id="3.40.1110.10">
    <property type="entry name" value="Calcium-transporting ATPase, cytoplasmic domain N"/>
    <property type="match status" value="2"/>
</dbReference>
<dbReference type="SFLD" id="SFLDG00002">
    <property type="entry name" value="C1.7:_P-type_atpase_like"/>
    <property type="match status" value="1"/>
</dbReference>
<dbReference type="NCBIfam" id="TIGR01525">
    <property type="entry name" value="ATPase-IB_hvy"/>
    <property type="match status" value="1"/>
</dbReference>
<dbReference type="PANTHER" id="PTHR43520">
    <property type="entry name" value="ATP7, ISOFORM B"/>
    <property type="match status" value="1"/>
</dbReference>
<dbReference type="PANTHER" id="PTHR43520:SF8">
    <property type="entry name" value="P-TYPE CU(+) TRANSPORTER"/>
    <property type="match status" value="1"/>
</dbReference>
<dbReference type="Gene3D" id="2.70.150.10">
    <property type="entry name" value="Calcium-transporting ATPase, cytoplasmic transduction domain A"/>
    <property type="match status" value="1"/>
</dbReference>
<dbReference type="PROSITE" id="PS01047">
    <property type="entry name" value="HMA_1"/>
    <property type="match status" value="1"/>
</dbReference>